<dbReference type="SUPFAM" id="SSF48264">
    <property type="entry name" value="Cytochrome P450"/>
    <property type="match status" value="1"/>
</dbReference>
<dbReference type="AlphaFoldDB" id="A0A2J6SSD2"/>
<dbReference type="InParanoid" id="A0A2J6SSD2"/>
<evidence type="ECO:0000256" key="1">
    <source>
        <dbReference type="ARBA" id="ARBA00001971"/>
    </source>
</evidence>
<keyword evidence="10" id="KW-0812">Transmembrane</keyword>
<evidence type="ECO:0000313" key="12">
    <source>
        <dbReference type="Proteomes" id="UP000235371"/>
    </source>
</evidence>
<evidence type="ECO:0000256" key="2">
    <source>
        <dbReference type="ARBA" id="ARBA00010617"/>
    </source>
</evidence>
<dbReference type="RefSeq" id="XP_024730599.1">
    <property type="nucleotide sequence ID" value="XM_024877308.1"/>
</dbReference>
<keyword evidence="10" id="KW-1133">Transmembrane helix</keyword>
<comment type="similarity">
    <text evidence="2 9">Belongs to the cytochrome P450 family.</text>
</comment>
<accession>A0A2J6SSD2</accession>
<keyword evidence="5 9" id="KW-0560">Oxidoreductase</keyword>
<name>A0A2J6SSD2_9HELO</name>
<evidence type="ECO:0000256" key="6">
    <source>
        <dbReference type="ARBA" id="ARBA00023004"/>
    </source>
</evidence>
<evidence type="ECO:0000313" key="11">
    <source>
        <dbReference type="EMBL" id="PMD53695.1"/>
    </source>
</evidence>
<proteinExistence type="inferred from homology"/>
<evidence type="ECO:0000256" key="7">
    <source>
        <dbReference type="ARBA" id="ARBA00023033"/>
    </source>
</evidence>
<dbReference type="GeneID" id="36585385"/>
<keyword evidence="6 8" id="KW-0408">Iron</keyword>
<dbReference type="InterPro" id="IPR001128">
    <property type="entry name" value="Cyt_P450"/>
</dbReference>
<keyword evidence="10" id="KW-0472">Membrane</keyword>
<dbReference type="InterPro" id="IPR036396">
    <property type="entry name" value="Cyt_P450_sf"/>
</dbReference>
<dbReference type="InterPro" id="IPR017972">
    <property type="entry name" value="Cyt_P450_CS"/>
</dbReference>
<feature type="transmembrane region" description="Helical" evidence="10">
    <location>
        <begin position="20"/>
        <end position="48"/>
    </location>
</feature>
<dbReference type="PROSITE" id="PS00086">
    <property type="entry name" value="CYTOCHROME_P450"/>
    <property type="match status" value="1"/>
</dbReference>
<comment type="cofactor">
    <cofactor evidence="1 8">
        <name>heme</name>
        <dbReference type="ChEBI" id="CHEBI:30413"/>
    </cofactor>
</comment>
<dbReference type="GO" id="GO:0005506">
    <property type="term" value="F:iron ion binding"/>
    <property type="evidence" value="ECO:0007669"/>
    <property type="project" value="InterPro"/>
</dbReference>
<gene>
    <name evidence="11" type="ORF">K444DRAFT_571226</name>
</gene>
<sequence>MTGIRGFLYQKLEGVHLASWRGALLLVATFIIFQILHTAVTAIYNIYFHPLREIPGPKLWIAFPLLKNLHMMGGDLDFKVRAAHEKYGDVVRFGPDQVGFTCPEAWRDIYGHGHAELPKSYVKGSAMDDGSIVYSNASNHFRLRKAMQPAFSEKALRQQEPLIRVYVDLLMERLREVADKGDSTNIIRWYNFTTFDLIADLAYGEELHGLAGGKSNMWIDNIEKLMKLMPILVLVTTSPLLSKVLQFVAGPKIRKSKAKHKEASELMAMKRINRKEQVDRGDFMDYMMRSRGEKHEMTDAELVANCDLLMIAGSETTASLLSGVTYWLLKTPHSLKKVTEEVRSMFERDEDIDFIEASAKLPYMLACLDEALRIFPSIPISLTRKTLPGAPTPIAGVMIPENTKVGVHQLSAFHSERNFYRAKEYIPERWLPESTNDPSSPFYNDRREVHKPFSFGPRDCIGRNLAYHEMRLIMARLLWNFDLALEEQSKNWHEQKIRGLWEKPPLMVFVKRRTE</sequence>
<dbReference type="PANTHER" id="PTHR24305:SF230">
    <property type="entry name" value="P450, PUTATIVE (EUROFUNG)-RELATED"/>
    <property type="match status" value="1"/>
</dbReference>
<keyword evidence="3 8" id="KW-0349">Heme</keyword>
<reference evidence="11 12" key="1">
    <citation type="submission" date="2016-04" db="EMBL/GenBank/DDBJ databases">
        <title>A degradative enzymes factory behind the ericoid mycorrhizal symbiosis.</title>
        <authorList>
            <consortium name="DOE Joint Genome Institute"/>
            <person name="Martino E."/>
            <person name="Morin E."/>
            <person name="Grelet G."/>
            <person name="Kuo A."/>
            <person name="Kohler A."/>
            <person name="Daghino S."/>
            <person name="Barry K."/>
            <person name="Choi C."/>
            <person name="Cichocki N."/>
            <person name="Clum A."/>
            <person name="Copeland A."/>
            <person name="Hainaut M."/>
            <person name="Haridas S."/>
            <person name="Labutti K."/>
            <person name="Lindquist E."/>
            <person name="Lipzen A."/>
            <person name="Khouja H.-R."/>
            <person name="Murat C."/>
            <person name="Ohm R."/>
            <person name="Olson A."/>
            <person name="Spatafora J."/>
            <person name="Veneault-Fourrey C."/>
            <person name="Henrissat B."/>
            <person name="Grigoriev I."/>
            <person name="Martin F."/>
            <person name="Perotto S."/>
        </authorList>
    </citation>
    <scope>NUCLEOTIDE SEQUENCE [LARGE SCALE GENOMIC DNA]</scope>
    <source>
        <strain evidence="11 12">E</strain>
    </source>
</reference>
<evidence type="ECO:0000256" key="3">
    <source>
        <dbReference type="ARBA" id="ARBA00022617"/>
    </source>
</evidence>
<evidence type="ECO:0000256" key="9">
    <source>
        <dbReference type="RuleBase" id="RU000461"/>
    </source>
</evidence>
<dbReference type="GO" id="GO:0016705">
    <property type="term" value="F:oxidoreductase activity, acting on paired donors, with incorporation or reduction of molecular oxygen"/>
    <property type="evidence" value="ECO:0007669"/>
    <property type="project" value="InterPro"/>
</dbReference>
<dbReference type="STRING" id="1095630.A0A2J6SSD2"/>
<dbReference type="OrthoDB" id="1470350at2759"/>
<dbReference type="EMBL" id="KZ613871">
    <property type="protein sequence ID" value="PMD53695.1"/>
    <property type="molecule type" value="Genomic_DNA"/>
</dbReference>
<dbReference type="PANTHER" id="PTHR24305">
    <property type="entry name" value="CYTOCHROME P450"/>
    <property type="match status" value="1"/>
</dbReference>
<evidence type="ECO:0000256" key="8">
    <source>
        <dbReference type="PIRSR" id="PIRSR602401-1"/>
    </source>
</evidence>
<dbReference type="InterPro" id="IPR050121">
    <property type="entry name" value="Cytochrome_P450_monoxygenase"/>
</dbReference>
<dbReference type="Gene3D" id="1.10.630.10">
    <property type="entry name" value="Cytochrome P450"/>
    <property type="match status" value="1"/>
</dbReference>
<organism evidence="11 12">
    <name type="scientific">Hyaloscypha bicolor E</name>
    <dbReference type="NCBI Taxonomy" id="1095630"/>
    <lineage>
        <taxon>Eukaryota</taxon>
        <taxon>Fungi</taxon>
        <taxon>Dikarya</taxon>
        <taxon>Ascomycota</taxon>
        <taxon>Pezizomycotina</taxon>
        <taxon>Leotiomycetes</taxon>
        <taxon>Helotiales</taxon>
        <taxon>Hyaloscyphaceae</taxon>
        <taxon>Hyaloscypha</taxon>
        <taxon>Hyaloscypha bicolor</taxon>
    </lineage>
</organism>
<dbReference type="Proteomes" id="UP000235371">
    <property type="component" value="Unassembled WGS sequence"/>
</dbReference>
<keyword evidence="7 9" id="KW-0503">Monooxygenase</keyword>
<feature type="binding site" description="axial binding residue" evidence="8">
    <location>
        <position position="460"/>
    </location>
    <ligand>
        <name>heme</name>
        <dbReference type="ChEBI" id="CHEBI:30413"/>
    </ligand>
    <ligandPart>
        <name>Fe</name>
        <dbReference type="ChEBI" id="CHEBI:18248"/>
    </ligandPart>
</feature>
<dbReference type="InterPro" id="IPR002401">
    <property type="entry name" value="Cyt_P450_E_grp-I"/>
</dbReference>
<dbReference type="PRINTS" id="PR00463">
    <property type="entry name" value="EP450I"/>
</dbReference>
<evidence type="ECO:0000256" key="10">
    <source>
        <dbReference type="SAM" id="Phobius"/>
    </source>
</evidence>
<dbReference type="PRINTS" id="PR00385">
    <property type="entry name" value="P450"/>
</dbReference>
<keyword evidence="4 8" id="KW-0479">Metal-binding</keyword>
<evidence type="ECO:0000256" key="4">
    <source>
        <dbReference type="ARBA" id="ARBA00022723"/>
    </source>
</evidence>
<dbReference type="CDD" id="cd11058">
    <property type="entry name" value="CYP60B-like"/>
    <property type="match status" value="1"/>
</dbReference>
<dbReference type="GO" id="GO:0020037">
    <property type="term" value="F:heme binding"/>
    <property type="evidence" value="ECO:0007669"/>
    <property type="project" value="InterPro"/>
</dbReference>
<dbReference type="GO" id="GO:0004497">
    <property type="term" value="F:monooxygenase activity"/>
    <property type="evidence" value="ECO:0007669"/>
    <property type="project" value="UniProtKB-KW"/>
</dbReference>
<evidence type="ECO:0000256" key="5">
    <source>
        <dbReference type="ARBA" id="ARBA00023002"/>
    </source>
</evidence>
<dbReference type="Pfam" id="PF00067">
    <property type="entry name" value="p450"/>
    <property type="match status" value="1"/>
</dbReference>
<protein>
    <submittedName>
        <fullName evidence="11">Benzoate 4-monooxygenase cytochrome P450</fullName>
    </submittedName>
</protein>
<keyword evidence="12" id="KW-1185">Reference proteome</keyword>